<evidence type="ECO:0000313" key="4">
    <source>
        <dbReference type="Proteomes" id="UP000593578"/>
    </source>
</evidence>
<dbReference type="Proteomes" id="UP000593578">
    <property type="component" value="Unassembled WGS sequence"/>
</dbReference>
<gene>
    <name evidence="3" type="ORF">Gorai_023031</name>
</gene>
<dbReference type="GO" id="GO:0016567">
    <property type="term" value="P:protein ubiquitination"/>
    <property type="evidence" value="ECO:0007669"/>
    <property type="project" value="TreeGrafter"/>
</dbReference>
<sequence>AALLLSSFPTQHKLFWFLVAAAAAAGALSEIQQVSNNDDMNQSSNLLESPYNLSTTEKVWPALELNWRLVMATVIGFLGSACGTVGGVGGGGIFVPMLTLIVGFDTKSAAAISK</sequence>
<reference evidence="3 4" key="1">
    <citation type="journal article" date="2019" name="Genome Biol. Evol.">
        <title>Insights into the evolution of the New World diploid cottons (Gossypium, subgenus Houzingenia) based on genome sequencing.</title>
        <authorList>
            <person name="Grover C.E."/>
            <person name="Arick M.A. 2nd"/>
            <person name="Thrash A."/>
            <person name="Conover J.L."/>
            <person name="Sanders W.S."/>
            <person name="Peterson D.G."/>
            <person name="Frelichowski J.E."/>
            <person name="Scheffler J.A."/>
            <person name="Scheffler B.E."/>
            <person name="Wendel J.F."/>
        </authorList>
    </citation>
    <scope>NUCLEOTIDE SEQUENCE [LARGE SCALE GENOMIC DNA]</scope>
    <source>
        <strain evidence="3">8</strain>
        <tissue evidence="3">Leaf</tissue>
    </source>
</reference>
<dbReference type="EMBL" id="JABEZZ010000002">
    <property type="protein sequence ID" value="MBA0580830.1"/>
    <property type="molecule type" value="Genomic_DNA"/>
</dbReference>
<comment type="similarity">
    <text evidence="1">Belongs to the 4-toluene sulfonate uptake permease (TSUP) (TC 2.A.102) family.</text>
</comment>
<proteinExistence type="inferred from homology"/>
<evidence type="ECO:0000256" key="1">
    <source>
        <dbReference type="ARBA" id="ARBA00009142"/>
    </source>
</evidence>
<feature type="signal peptide" evidence="2">
    <location>
        <begin position="1"/>
        <end position="29"/>
    </location>
</feature>
<feature type="non-terminal residue" evidence="3">
    <location>
        <position position="114"/>
    </location>
</feature>
<comment type="caution">
    <text evidence="3">The sequence shown here is derived from an EMBL/GenBank/DDBJ whole genome shotgun (WGS) entry which is preliminary data.</text>
</comment>
<accession>A0A7J8NVJ6</accession>
<dbReference type="GO" id="GO:0031464">
    <property type="term" value="C:Cul4A-RING E3 ubiquitin ligase complex"/>
    <property type="evidence" value="ECO:0007669"/>
    <property type="project" value="TreeGrafter"/>
</dbReference>
<feature type="non-terminal residue" evidence="3">
    <location>
        <position position="1"/>
    </location>
</feature>
<evidence type="ECO:0000313" key="3">
    <source>
        <dbReference type="EMBL" id="MBA0580830.1"/>
    </source>
</evidence>
<evidence type="ECO:0008006" key="5">
    <source>
        <dbReference type="Google" id="ProtNLM"/>
    </source>
</evidence>
<organism evidence="3 4">
    <name type="scientific">Gossypium raimondii</name>
    <name type="common">Peruvian cotton</name>
    <name type="synonym">Gossypium klotzschianum subsp. raimondii</name>
    <dbReference type="NCBI Taxonomy" id="29730"/>
    <lineage>
        <taxon>Eukaryota</taxon>
        <taxon>Viridiplantae</taxon>
        <taxon>Streptophyta</taxon>
        <taxon>Embryophyta</taxon>
        <taxon>Tracheophyta</taxon>
        <taxon>Spermatophyta</taxon>
        <taxon>Magnoliopsida</taxon>
        <taxon>eudicotyledons</taxon>
        <taxon>Gunneridae</taxon>
        <taxon>Pentapetalae</taxon>
        <taxon>rosids</taxon>
        <taxon>malvids</taxon>
        <taxon>Malvales</taxon>
        <taxon>Malvaceae</taxon>
        <taxon>Malvoideae</taxon>
        <taxon>Gossypium</taxon>
    </lineage>
</organism>
<name>A0A7J8NVJ6_GOSRA</name>
<feature type="chain" id="PRO_5029549027" description="Sulfite exporter TauE/SafE family protein" evidence="2">
    <location>
        <begin position="30"/>
        <end position="114"/>
    </location>
</feature>
<keyword evidence="2" id="KW-0732">Signal</keyword>
<protein>
    <recommendedName>
        <fullName evidence="5">Sulfite exporter TauE/SafE family protein</fullName>
    </recommendedName>
</protein>
<dbReference type="PANTHER" id="PTHR14255">
    <property type="entry name" value="CEREBLON"/>
    <property type="match status" value="1"/>
</dbReference>
<dbReference type="PANTHER" id="PTHR14255:SF5">
    <property type="entry name" value="SULFITE EXPORTER TAUE_SAFE FAMILY PROTEIN 4"/>
    <property type="match status" value="1"/>
</dbReference>
<evidence type="ECO:0000256" key="2">
    <source>
        <dbReference type="SAM" id="SignalP"/>
    </source>
</evidence>
<dbReference type="AlphaFoldDB" id="A0A7J8NVJ6"/>